<comment type="subcellular location">
    <subcellularLocation>
        <location evidence="1 6">Cytoplasm</location>
        <location evidence="1 6">Cytosol</location>
    </subcellularLocation>
</comment>
<dbReference type="GO" id="GO:0005829">
    <property type="term" value="C:cytosol"/>
    <property type="evidence" value="ECO:0007669"/>
    <property type="project" value="UniProtKB-SubCell"/>
</dbReference>
<gene>
    <name evidence="7" type="ORF">GZ78_20885</name>
</gene>
<dbReference type="InterPro" id="IPR036584">
    <property type="entry name" value="FliS_sf"/>
</dbReference>
<evidence type="ECO:0000256" key="5">
    <source>
        <dbReference type="ARBA" id="ARBA00023186"/>
    </source>
</evidence>
<dbReference type="OrthoDB" id="9792010at2"/>
<evidence type="ECO:0000256" key="1">
    <source>
        <dbReference type="ARBA" id="ARBA00004514"/>
    </source>
</evidence>
<proteinExistence type="inferred from homology"/>
<dbReference type="Gene3D" id="1.20.120.340">
    <property type="entry name" value="Flagellar protein FliS"/>
    <property type="match status" value="1"/>
</dbReference>
<dbReference type="NCBIfam" id="TIGR00208">
    <property type="entry name" value="fliS"/>
    <property type="match status" value="1"/>
</dbReference>
<dbReference type="Proteomes" id="UP000028073">
    <property type="component" value="Unassembled WGS sequence"/>
</dbReference>
<comment type="similarity">
    <text evidence="2 6">Belongs to the FliS family.</text>
</comment>
<evidence type="ECO:0000256" key="4">
    <source>
        <dbReference type="ARBA" id="ARBA00022795"/>
    </source>
</evidence>
<dbReference type="RefSeq" id="WP_034839773.1">
    <property type="nucleotide sequence ID" value="NZ_JOKH01000005.1"/>
</dbReference>
<dbReference type="GO" id="GO:0071973">
    <property type="term" value="P:bacterial-type flagellum-dependent cell motility"/>
    <property type="evidence" value="ECO:0007669"/>
    <property type="project" value="TreeGrafter"/>
</dbReference>
<dbReference type="GO" id="GO:0044780">
    <property type="term" value="P:bacterial-type flagellum assembly"/>
    <property type="evidence" value="ECO:0007669"/>
    <property type="project" value="InterPro"/>
</dbReference>
<name>A0A081ND17_9GAMM</name>
<dbReference type="STRING" id="1137799.GZ78_20885"/>
<evidence type="ECO:0000256" key="6">
    <source>
        <dbReference type="PIRNR" id="PIRNR039090"/>
    </source>
</evidence>
<keyword evidence="4 6" id="KW-1005">Bacterial flagellum biogenesis</keyword>
<dbReference type="CDD" id="cd16098">
    <property type="entry name" value="FliS"/>
    <property type="match status" value="1"/>
</dbReference>
<dbReference type="AlphaFoldDB" id="A0A081ND17"/>
<evidence type="ECO:0000313" key="7">
    <source>
        <dbReference type="EMBL" id="KEQ16340.1"/>
    </source>
</evidence>
<keyword evidence="8" id="KW-1185">Reference proteome</keyword>
<accession>A0A081ND17</accession>
<keyword evidence="3 6" id="KW-0963">Cytoplasm</keyword>
<protein>
    <recommendedName>
        <fullName evidence="6">Flagellar secretion chaperone FliS</fullName>
    </recommendedName>
</protein>
<dbReference type="SUPFAM" id="SSF101116">
    <property type="entry name" value="Flagellar export chaperone FliS"/>
    <property type="match status" value="1"/>
</dbReference>
<dbReference type="EMBL" id="JOKH01000005">
    <property type="protein sequence ID" value="KEQ16340.1"/>
    <property type="molecule type" value="Genomic_DNA"/>
</dbReference>
<evidence type="ECO:0000313" key="8">
    <source>
        <dbReference type="Proteomes" id="UP000028073"/>
    </source>
</evidence>
<keyword evidence="5" id="KW-0143">Chaperone</keyword>
<organism evidence="7 8">
    <name type="scientific">Endozoicomonas numazuensis</name>
    <dbReference type="NCBI Taxonomy" id="1137799"/>
    <lineage>
        <taxon>Bacteria</taxon>
        <taxon>Pseudomonadati</taxon>
        <taxon>Pseudomonadota</taxon>
        <taxon>Gammaproteobacteria</taxon>
        <taxon>Oceanospirillales</taxon>
        <taxon>Endozoicomonadaceae</taxon>
        <taxon>Endozoicomonas</taxon>
    </lineage>
</organism>
<sequence length="135" mass="14724">MANSAAVNAYSKVQGGIAAEVATPQKLVQLLFSALMKDLHQARGFMERKQRREKAQCIDKALDILITLNSSIDMQAGGEISANLRALYQYCMQGLIQSNAQDDTNKLEEVIGLMGEIKSAWDAISDGSEVTDEKS</sequence>
<comment type="caution">
    <text evidence="7">The sequence shown here is derived from an EMBL/GenBank/DDBJ whole genome shotgun (WGS) entry which is preliminary data.</text>
</comment>
<dbReference type="InterPro" id="IPR003713">
    <property type="entry name" value="FliS"/>
</dbReference>
<dbReference type="eggNOG" id="COG1516">
    <property type="taxonomic scope" value="Bacteria"/>
</dbReference>
<dbReference type="PANTHER" id="PTHR34773:SF1">
    <property type="entry name" value="FLAGELLAR SECRETION CHAPERONE FLIS"/>
    <property type="match status" value="1"/>
</dbReference>
<evidence type="ECO:0000256" key="3">
    <source>
        <dbReference type="ARBA" id="ARBA00022490"/>
    </source>
</evidence>
<dbReference type="Pfam" id="PF02561">
    <property type="entry name" value="FliS"/>
    <property type="match status" value="1"/>
</dbReference>
<dbReference type="PIRSF" id="PIRSF039090">
    <property type="entry name" value="Flis"/>
    <property type="match status" value="1"/>
</dbReference>
<evidence type="ECO:0000256" key="2">
    <source>
        <dbReference type="ARBA" id="ARBA00008787"/>
    </source>
</evidence>
<dbReference type="PANTHER" id="PTHR34773">
    <property type="entry name" value="FLAGELLAR SECRETION CHAPERONE FLIS"/>
    <property type="match status" value="1"/>
</dbReference>
<reference evidence="7 8" key="1">
    <citation type="submission" date="2014-06" db="EMBL/GenBank/DDBJ databases">
        <title>Whole Genome Sequences of Three Symbiotic Endozoicomonas Bacteria.</title>
        <authorList>
            <person name="Neave M.J."/>
            <person name="Apprill A."/>
            <person name="Voolstra C.R."/>
        </authorList>
    </citation>
    <scope>NUCLEOTIDE SEQUENCE [LARGE SCALE GENOMIC DNA]</scope>
    <source>
        <strain evidence="7 8">DSM 25634</strain>
    </source>
</reference>